<evidence type="ECO:0000313" key="4">
    <source>
        <dbReference type="EMBL" id="QEA16261.1"/>
    </source>
</evidence>
<dbReference type="PANTHER" id="PTHR36698">
    <property type="entry name" value="BLL5892 PROTEIN"/>
    <property type="match status" value="1"/>
</dbReference>
<feature type="coiled-coil region" evidence="1">
    <location>
        <begin position="197"/>
        <end position="292"/>
    </location>
</feature>
<keyword evidence="1" id="KW-0175">Coiled coil</keyword>
<keyword evidence="2" id="KW-0472">Membrane</keyword>
<keyword evidence="5" id="KW-1185">Reference proteome</keyword>
<dbReference type="EMBL" id="CP042345">
    <property type="protein sequence ID" value="QEA16261.1"/>
    <property type="molecule type" value="Genomic_DNA"/>
</dbReference>
<feature type="transmembrane region" description="Helical" evidence="2">
    <location>
        <begin position="7"/>
        <end position="29"/>
    </location>
</feature>
<evidence type="ECO:0000256" key="2">
    <source>
        <dbReference type="SAM" id="Phobius"/>
    </source>
</evidence>
<dbReference type="RefSeq" id="WP_147090342.1">
    <property type="nucleotide sequence ID" value="NZ_BAABJD010000006.1"/>
</dbReference>
<evidence type="ECO:0000256" key="1">
    <source>
        <dbReference type="SAM" id="Coils"/>
    </source>
</evidence>
<keyword evidence="2" id="KW-0812">Transmembrane</keyword>
<accession>A0A5B8S459</accession>
<dbReference type="Proteomes" id="UP000321172">
    <property type="component" value="Chromosome"/>
</dbReference>
<feature type="domain" description="Mce/MlaD" evidence="3">
    <location>
        <begin position="41"/>
        <end position="103"/>
    </location>
</feature>
<dbReference type="PANTHER" id="PTHR36698:SF2">
    <property type="entry name" value="MCE_MLAD DOMAIN-CONTAINING PROTEIN"/>
    <property type="match status" value="1"/>
</dbReference>
<evidence type="ECO:0000259" key="3">
    <source>
        <dbReference type="Pfam" id="PF02470"/>
    </source>
</evidence>
<dbReference type="InterPro" id="IPR003399">
    <property type="entry name" value="Mce/MlaD"/>
</dbReference>
<dbReference type="KEGG" id="ngf:FRF71_09020"/>
<dbReference type="OrthoDB" id="9808689at2"/>
<reference evidence="4 5" key="1">
    <citation type="journal article" date="2013" name="J. Microbiol. Biotechnol.">
        <title>Novosphingobium ginsenosidimutans sp. nov., with the ability to convert ginsenoside.</title>
        <authorList>
            <person name="Kim J.K."/>
            <person name="He D."/>
            <person name="Liu Q.M."/>
            <person name="Park H.Y."/>
            <person name="Jung M.S."/>
            <person name="Yoon M.H."/>
            <person name="Kim S.C."/>
            <person name="Im W.T."/>
        </authorList>
    </citation>
    <scope>NUCLEOTIDE SEQUENCE [LARGE SCALE GENOMIC DNA]</scope>
    <source>
        <strain evidence="4 5">FW-6</strain>
    </source>
</reference>
<gene>
    <name evidence="4" type="ORF">FRF71_09020</name>
</gene>
<evidence type="ECO:0000313" key="5">
    <source>
        <dbReference type="Proteomes" id="UP000321172"/>
    </source>
</evidence>
<name>A0A5B8S459_9SPHN</name>
<protein>
    <submittedName>
        <fullName evidence="4">MCE family protein</fullName>
    </submittedName>
</protein>
<sequence>METRANYVWVGAVTLGLLAVLAAFIIWIARWNETDQNAYDIFFKQSVDGLSKGASVSFQGVPIGQITVIELWPKDPSFVRVRIAVDKQVPILQGTTATLQSSFTGTSNILLEGAVKGAAPIVEKGPEGVPVIPTKRGGLGALLNTAPVLLDRLATVSERLNIALSDKNLKAIDNIVANTERMTGGLADASPQVTKTLTELQATLKQASTTLTEFEKVANNANQFLGGDGQALARDLRSTLKSANNAAKELEATLASARPATQRLNEQTLPQAEAAMRDLRATSKALRDLTEKIDDGGAGALLGGNKLPEYKQ</sequence>
<keyword evidence="2" id="KW-1133">Transmembrane helix</keyword>
<dbReference type="AlphaFoldDB" id="A0A5B8S459"/>
<dbReference type="Pfam" id="PF02470">
    <property type="entry name" value="MlaD"/>
    <property type="match status" value="1"/>
</dbReference>
<proteinExistence type="predicted"/>
<organism evidence="4 5">
    <name type="scientific">Novosphingobium ginsenosidimutans</name>
    <dbReference type="NCBI Taxonomy" id="1176536"/>
    <lineage>
        <taxon>Bacteria</taxon>
        <taxon>Pseudomonadati</taxon>
        <taxon>Pseudomonadota</taxon>
        <taxon>Alphaproteobacteria</taxon>
        <taxon>Sphingomonadales</taxon>
        <taxon>Sphingomonadaceae</taxon>
        <taxon>Novosphingobium</taxon>
    </lineage>
</organism>